<keyword evidence="8 9" id="KW-0472">Membrane</keyword>
<accession>A0A813ZYD7</accession>
<dbReference type="AlphaFoldDB" id="A0A813ZYD7"/>
<name>A0A813ZYD7_9BILA</name>
<dbReference type="Proteomes" id="UP000663854">
    <property type="component" value="Unassembled WGS sequence"/>
</dbReference>
<keyword evidence="4" id="KW-0997">Cell inner membrane</keyword>
<evidence type="ECO:0000313" key="11">
    <source>
        <dbReference type="EMBL" id="CAF1432889.1"/>
    </source>
</evidence>
<feature type="transmembrane region" description="Helical" evidence="9">
    <location>
        <begin position="142"/>
        <end position="164"/>
    </location>
</feature>
<evidence type="ECO:0000256" key="7">
    <source>
        <dbReference type="ARBA" id="ARBA00022989"/>
    </source>
</evidence>
<evidence type="ECO:0000256" key="4">
    <source>
        <dbReference type="ARBA" id="ARBA00022519"/>
    </source>
</evidence>
<dbReference type="Pfam" id="PF07264">
    <property type="entry name" value="EI24"/>
    <property type="match status" value="1"/>
</dbReference>
<keyword evidence="6 9" id="KW-0812">Transmembrane</keyword>
<dbReference type="Proteomes" id="UP000663870">
    <property type="component" value="Unassembled WGS sequence"/>
</dbReference>
<organism evidence="10 12">
    <name type="scientific">Rotaria sordida</name>
    <dbReference type="NCBI Taxonomy" id="392033"/>
    <lineage>
        <taxon>Eukaryota</taxon>
        <taxon>Metazoa</taxon>
        <taxon>Spiralia</taxon>
        <taxon>Gnathifera</taxon>
        <taxon>Rotifera</taxon>
        <taxon>Eurotatoria</taxon>
        <taxon>Bdelloidea</taxon>
        <taxon>Philodinida</taxon>
        <taxon>Philodinidae</taxon>
        <taxon>Rotaria</taxon>
    </lineage>
</organism>
<dbReference type="EMBL" id="CAJNOH010000145">
    <property type="protein sequence ID" value="CAF0904362.1"/>
    <property type="molecule type" value="Genomic_DNA"/>
</dbReference>
<dbReference type="EMBL" id="CAJNOL010001883">
    <property type="protein sequence ID" value="CAF1432889.1"/>
    <property type="molecule type" value="Genomic_DNA"/>
</dbReference>
<feature type="transmembrane region" description="Helical" evidence="9">
    <location>
        <begin position="185"/>
        <end position="207"/>
    </location>
</feature>
<feature type="transmembrane region" description="Helical" evidence="9">
    <location>
        <begin position="246"/>
        <end position="268"/>
    </location>
</feature>
<dbReference type="PANTHER" id="PTHR37468">
    <property type="entry name" value="SULFATE TRANSPORTER CYSZ"/>
    <property type="match status" value="1"/>
</dbReference>
<evidence type="ECO:0000313" key="12">
    <source>
        <dbReference type="Proteomes" id="UP000663854"/>
    </source>
</evidence>
<proteinExistence type="predicted"/>
<evidence type="ECO:0000256" key="9">
    <source>
        <dbReference type="SAM" id="Phobius"/>
    </source>
</evidence>
<keyword evidence="13" id="KW-1185">Reference proteome</keyword>
<dbReference type="GO" id="GO:0005886">
    <property type="term" value="C:plasma membrane"/>
    <property type="evidence" value="ECO:0007669"/>
    <property type="project" value="TreeGrafter"/>
</dbReference>
<protein>
    <submittedName>
        <fullName evidence="10">Uncharacterized protein</fullName>
    </submittedName>
</protein>
<keyword evidence="2" id="KW-0813">Transport</keyword>
<evidence type="ECO:0000256" key="6">
    <source>
        <dbReference type="ARBA" id="ARBA00022692"/>
    </source>
</evidence>
<sequence>MSSNTNVIWLESNQDESIPNELRSHIALFTNEDACYQFLCSLPPTLHGLTLVVTGPIESTNRLIQIKQISAVYILSTLQSKPEIKNSAKIHGVFYDRQSLKNQILSDLNREKSAKPGFIAGITAPFQGFHFLLTHSSTWSRALVPAILFTLIILILATIGIWGMNIITYRLFQKSTSRWTHIGIWLLRIAFYIVIICLSLIIALTTAQPLSAPALESLVRAQERHLKYPNRSEESFWSSVWRSTRIAIISLLISFFIFIILTSIELFFPPAVIITTPLKFITTGFIIAYDIIDYPLSLHLFGVRERTPWFRHYLWATLGFGLALEVIFLIPGAFLLLLPASVCGATRIVVAAERASIDEPLLLNNEPI</sequence>
<evidence type="ECO:0000256" key="3">
    <source>
        <dbReference type="ARBA" id="ARBA00022475"/>
    </source>
</evidence>
<evidence type="ECO:0000313" key="13">
    <source>
        <dbReference type="Proteomes" id="UP000663870"/>
    </source>
</evidence>
<feature type="transmembrane region" description="Helical" evidence="9">
    <location>
        <begin position="313"/>
        <end position="338"/>
    </location>
</feature>
<keyword evidence="3" id="KW-1003">Cell membrane</keyword>
<comment type="subcellular location">
    <subcellularLocation>
        <location evidence="1">Membrane</location>
        <topology evidence="1">Multi-pass membrane protein</topology>
    </subcellularLocation>
</comment>
<evidence type="ECO:0000256" key="5">
    <source>
        <dbReference type="ARBA" id="ARBA00022605"/>
    </source>
</evidence>
<dbReference type="GO" id="GO:0019344">
    <property type="term" value="P:cysteine biosynthetic process"/>
    <property type="evidence" value="ECO:0007669"/>
    <property type="project" value="TreeGrafter"/>
</dbReference>
<dbReference type="InterPro" id="IPR059112">
    <property type="entry name" value="CysZ/EI24"/>
</dbReference>
<reference evidence="10" key="1">
    <citation type="submission" date="2021-02" db="EMBL/GenBank/DDBJ databases">
        <authorList>
            <person name="Nowell W R."/>
        </authorList>
    </citation>
    <scope>NUCLEOTIDE SEQUENCE</scope>
</reference>
<dbReference type="GO" id="GO:0000103">
    <property type="term" value="P:sulfate assimilation"/>
    <property type="evidence" value="ECO:0007669"/>
    <property type="project" value="TreeGrafter"/>
</dbReference>
<evidence type="ECO:0000256" key="8">
    <source>
        <dbReference type="ARBA" id="ARBA00023136"/>
    </source>
</evidence>
<dbReference type="GO" id="GO:0009675">
    <property type="term" value="F:high-affinity sulfate:proton symporter activity"/>
    <property type="evidence" value="ECO:0007669"/>
    <property type="project" value="TreeGrafter"/>
</dbReference>
<evidence type="ECO:0000313" key="10">
    <source>
        <dbReference type="EMBL" id="CAF0904362.1"/>
    </source>
</evidence>
<keyword evidence="7 9" id="KW-1133">Transmembrane helix</keyword>
<evidence type="ECO:0000256" key="2">
    <source>
        <dbReference type="ARBA" id="ARBA00022448"/>
    </source>
</evidence>
<evidence type="ECO:0000256" key="1">
    <source>
        <dbReference type="ARBA" id="ARBA00004141"/>
    </source>
</evidence>
<feature type="transmembrane region" description="Helical" evidence="9">
    <location>
        <begin position="280"/>
        <end position="301"/>
    </location>
</feature>
<gene>
    <name evidence="11" type="ORF">JXQ802_LOCUS36538</name>
    <name evidence="10" type="ORF">PYM288_LOCUS9688</name>
</gene>
<dbReference type="InterPro" id="IPR050480">
    <property type="entry name" value="CysZ-like"/>
</dbReference>
<comment type="caution">
    <text evidence="10">The sequence shown here is derived from an EMBL/GenBank/DDBJ whole genome shotgun (WGS) entry which is preliminary data.</text>
</comment>
<dbReference type="PANTHER" id="PTHR37468:SF1">
    <property type="entry name" value="SULFATE TRANSPORTER CYSZ"/>
    <property type="match status" value="1"/>
</dbReference>
<keyword evidence="5" id="KW-0028">Amino-acid biosynthesis</keyword>